<dbReference type="AlphaFoldDB" id="A0AAP0F9C6"/>
<accession>A0AAP0F9C6</accession>
<dbReference type="Proteomes" id="UP001420932">
    <property type="component" value="Unassembled WGS sequence"/>
</dbReference>
<reference evidence="1 2" key="1">
    <citation type="submission" date="2024-01" db="EMBL/GenBank/DDBJ databases">
        <title>Genome assemblies of Stephania.</title>
        <authorList>
            <person name="Yang L."/>
        </authorList>
    </citation>
    <scope>NUCLEOTIDE SEQUENCE [LARGE SCALE GENOMIC DNA]</scope>
    <source>
        <strain evidence="1">YNDBR</strain>
        <tissue evidence="1">Leaf</tissue>
    </source>
</reference>
<protein>
    <submittedName>
        <fullName evidence="1">Uncharacterized protein</fullName>
    </submittedName>
</protein>
<organism evidence="1 2">
    <name type="scientific">Stephania yunnanensis</name>
    <dbReference type="NCBI Taxonomy" id="152371"/>
    <lineage>
        <taxon>Eukaryota</taxon>
        <taxon>Viridiplantae</taxon>
        <taxon>Streptophyta</taxon>
        <taxon>Embryophyta</taxon>
        <taxon>Tracheophyta</taxon>
        <taxon>Spermatophyta</taxon>
        <taxon>Magnoliopsida</taxon>
        <taxon>Ranunculales</taxon>
        <taxon>Menispermaceae</taxon>
        <taxon>Menispermoideae</taxon>
        <taxon>Cissampelideae</taxon>
        <taxon>Stephania</taxon>
    </lineage>
</organism>
<proteinExistence type="predicted"/>
<dbReference type="EMBL" id="JBBNAF010000010">
    <property type="protein sequence ID" value="KAK9107254.1"/>
    <property type="molecule type" value="Genomic_DNA"/>
</dbReference>
<name>A0AAP0F9C6_9MAGN</name>
<keyword evidence="2" id="KW-1185">Reference proteome</keyword>
<comment type="caution">
    <text evidence="1">The sequence shown here is derived from an EMBL/GenBank/DDBJ whole genome shotgun (WGS) entry which is preliminary data.</text>
</comment>
<sequence length="74" mass="8622">MSRPRNDPNVEQPARDYDGIYIEKSELAFMGTILRNQVRTLMNQELVFENKIALAKNIHKMERTMSRRQKNGGA</sequence>
<evidence type="ECO:0000313" key="2">
    <source>
        <dbReference type="Proteomes" id="UP001420932"/>
    </source>
</evidence>
<gene>
    <name evidence="1" type="ORF">Syun_023265</name>
</gene>
<evidence type="ECO:0000313" key="1">
    <source>
        <dbReference type="EMBL" id="KAK9107254.1"/>
    </source>
</evidence>